<proteinExistence type="predicted"/>
<feature type="transmembrane region" description="Helical" evidence="1">
    <location>
        <begin position="195"/>
        <end position="219"/>
    </location>
</feature>
<feature type="transmembrane region" description="Helical" evidence="1">
    <location>
        <begin position="67"/>
        <end position="87"/>
    </location>
</feature>
<feature type="transmembrane region" description="Helical" evidence="1">
    <location>
        <begin position="271"/>
        <end position="290"/>
    </location>
</feature>
<feature type="transmembrane region" description="Helical" evidence="1">
    <location>
        <begin position="20"/>
        <end position="46"/>
    </location>
</feature>
<keyword evidence="1" id="KW-0812">Transmembrane</keyword>
<keyword evidence="3" id="KW-1185">Reference proteome</keyword>
<feature type="transmembrane region" description="Helical" evidence="1">
    <location>
        <begin position="107"/>
        <end position="129"/>
    </location>
</feature>
<feature type="transmembrane region" description="Helical" evidence="1">
    <location>
        <begin position="158"/>
        <end position="175"/>
    </location>
</feature>
<name>A0A0C9UTG7_SPHS4</name>
<dbReference type="HOGENOM" id="CLU_814246_0_0_1"/>
<accession>A0A0C9UTG7</accession>
<reference evidence="2 3" key="1">
    <citation type="submission" date="2014-06" db="EMBL/GenBank/DDBJ databases">
        <title>Evolutionary Origins and Diversification of the Mycorrhizal Mutualists.</title>
        <authorList>
            <consortium name="DOE Joint Genome Institute"/>
            <consortium name="Mycorrhizal Genomics Consortium"/>
            <person name="Kohler A."/>
            <person name="Kuo A."/>
            <person name="Nagy L.G."/>
            <person name="Floudas D."/>
            <person name="Copeland A."/>
            <person name="Barry K.W."/>
            <person name="Cichocki N."/>
            <person name="Veneault-Fourrey C."/>
            <person name="LaButti K."/>
            <person name="Lindquist E.A."/>
            <person name="Lipzen A."/>
            <person name="Lundell T."/>
            <person name="Morin E."/>
            <person name="Murat C."/>
            <person name="Riley R."/>
            <person name="Ohm R."/>
            <person name="Sun H."/>
            <person name="Tunlid A."/>
            <person name="Henrissat B."/>
            <person name="Grigoriev I.V."/>
            <person name="Hibbett D.S."/>
            <person name="Martin F."/>
        </authorList>
    </citation>
    <scope>NUCLEOTIDE SEQUENCE [LARGE SCALE GENOMIC DNA]</scope>
    <source>
        <strain evidence="2 3">SS14</strain>
    </source>
</reference>
<evidence type="ECO:0000313" key="2">
    <source>
        <dbReference type="EMBL" id="KIJ38174.1"/>
    </source>
</evidence>
<gene>
    <name evidence="2" type="ORF">M422DRAFT_259331</name>
</gene>
<organism evidence="2 3">
    <name type="scientific">Sphaerobolus stellatus (strain SS14)</name>
    <dbReference type="NCBI Taxonomy" id="990650"/>
    <lineage>
        <taxon>Eukaryota</taxon>
        <taxon>Fungi</taxon>
        <taxon>Dikarya</taxon>
        <taxon>Basidiomycota</taxon>
        <taxon>Agaricomycotina</taxon>
        <taxon>Agaricomycetes</taxon>
        <taxon>Phallomycetidae</taxon>
        <taxon>Geastrales</taxon>
        <taxon>Sphaerobolaceae</taxon>
        <taxon>Sphaerobolus</taxon>
    </lineage>
</organism>
<keyword evidence="1" id="KW-1133">Transmembrane helix</keyword>
<dbReference type="EMBL" id="KN837163">
    <property type="protein sequence ID" value="KIJ38174.1"/>
    <property type="molecule type" value="Genomic_DNA"/>
</dbReference>
<dbReference type="Proteomes" id="UP000054279">
    <property type="component" value="Unassembled WGS sequence"/>
</dbReference>
<evidence type="ECO:0000313" key="3">
    <source>
        <dbReference type="Proteomes" id="UP000054279"/>
    </source>
</evidence>
<feature type="transmembrane region" description="Helical" evidence="1">
    <location>
        <begin position="239"/>
        <end position="259"/>
    </location>
</feature>
<sequence>MIPRLNIDSETINLKLIFNMGIVTLVFGILYSIIGFLQLTNALALAYHIIRTRQVAPKIPYRRRRRFGLILVLSTLLLFLNYGIKAVVNFPQFRNNPNIAFDFPEQFSAVGGMAATLGACMVFFLFFALMKDYASRRRKDAQYNWETVSESKWRRTRVPMLVGYLLVFLLFGKVVCEEVNLYAFRPSSVTSSIEAWLEIVLDACYFLIVLVVLVVTLRLREADRPYRVKGAEGSRLIKLGGHFTFSATFVAVGNFLSLIPLLTPSFNGNGSAIIEMLSAVLFGLSLCFLVNSLSWLGTVKLHYPVATSGKHVSRISINVKEEEQEERGIIPFRFIYAYMGS</sequence>
<protein>
    <submittedName>
        <fullName evidence="2">Uncharacterized protein</fullName>
    </submittedName>
</protein>
<evidence type="ECO:0000256" key="1">
    <source>
        <dbReference type="SAM" id="Phobius"/>
    </source>
</evidence>
<keyword evidence="1" id="KW-0472">Membrane</keyword>
<dbReference type="AlphaFoldDB" id="A0A0C9UTG7"/>